<accession>A0ABV2JWX2</accession>
<dbReference type="InterPro" id="IPR036291">
    <property type="entry name" value="NAD(P)-bd_dom_sf"/>
</dbReference>
<dbReference type="Gene3D" id="3.40.50.720">
    <property type="entry name" value="NAD(P)-binding Rossmann-like Domain"/>
    <property type="match status" value="1"/>
</dbReference>
<evidence type="ECO:0000259" key="1">
    <source>
        <dbReference type="Pfam" id="PF13460"/>
    </source>
</evidence>
<organism evidence="2 3">
    <name type="scientific">Dyella japonica</name>
    <dbReference type="NCBI Taxonomy" id="231455"/>
    <lineage>
        <taxon>Bacteria</taxon>
        <taxon>Pseudomonadati</taxon>
        <taxon>Pseudomonadota</taxon>
        <taxon>Gammaproteobacteria</taxon>
        <taxon>Lysobacterales</taxon>
        <taxon>Rhodanobacteraceae</taxon>
        <taxon>Dyella</taxon>
    </lineage>
</organism>
<comment type="caution">
    <text evidence="2">The sequence shown here is derived from an EMBL/GenBank/DDBJ whole genome shotgun (WGS) entry which is preliminary data.</text>
</comment>
<protein>
    <submittedName>
        <fullName evidence="2">NADH dehydrogenase</fullName>
    </submittedName>
</protein>
<feature type="domain" description="NAD(P)-binding" evidence="1">
    <location>
        <begin position="12"/>
        <end position="153"/>
    </location>
</feature>
<dbReference type="PANTHER" id="PTHR12126:SF11">
    <property type="entry name" value="NADH DEHYDROGENASE [UBIQUINONE] 1 ALPHA SUBCOMPLEX SUBUNIT 9, MITOCHONDRIAL"/>
    <property type="match status" value="1"/>
</dbReference>
<keyword evidence="3" id="KW-1185">Reference proteome</keyword>
<name>A0ABV2JWX2_9GAMM</name>
<dbReference type="Pfam" id="PF13460">
    <property type="entry name" value="NAD_binding_10"/>
    <property type="match status" value="1"/>
</dbReference>
<evidence type="ECO:0000313" key="3">
    <source>
        <dbReference type="Proteomes" id="UP001549184"/>
    </source>
</evidence>
<dbReference type="InterPro" id="IPR051207">
    <property type="entry name" value="ComplexI_NDUFA9_subunit"/>
</dbReference>
<sequence length="314" mass="34078">MTLKAKQLVVLGGSGFVGSNLLPRLVKDGHRVLLLSRNREQRRALGVLPGVRIRSVDVYDANALRRQFEGADAVINLVGILNAFGEQTFHHAHVELTQRVLGACQAANVSRLHHMSALKAGQGLSQYLKTKGEAEAAVRNSSLDWTIYQPSPMFGTDGGLVARFAGLLRQMPALPLARASARMAPTWVGDVAEAMARCIGDDTLGVDRSFELYGPDVYTLGEIVQMIRTTIGVRTPVIPLPDSLGRLQAQVAQLLPGKPFSLDNFRSLRTDSVGKVDGYAALGITPQPLAAWLPVLLNVLPRQRRLDHARSTGR</sequence>
<dbReference type="SUPFAM" id="SSF51735">
    <property type="entry name" value="NAD(P)-binding Rossmann-fold domains"/>
    <property type="match status" value="1"/>
</dbReference>
<dbReference type="InterPro" id="IPR016040">
    <property type="entry name" value="NAD(P)-bd_dom"/>
</dbReference>
<gene>
    <name evidence="2" type="ORF">ABIC75_002005</name>
</gene>
<dbReference type="CDD" id="cd05271">
    <property type="entry name" value="NDUFA9_like_SDR_a"/>
    <property type="match status" value="1"/>
</dbReference>
<reference evidence="2 3" key="1">
    <citation type="submission" date="2024-06" db="EMBL/GenBank/DDBJ databases">
        <title>Sorghum-associated microbial communities from plants grown in Nebraska, USA.</title>
        <authorList>
            <person name="Schachtman D."/>
        </authorList>
    </citation>
    <scope>NUCLEOTIDE SEQUENCE [LARGE SCALE GENOMIC DNA]</scope>
    <source>
        <strain evidence="2 3">1073</strain>
    </source>
</reference>
<dbReference type="Proteomes" id="UP001549184">
    <property type="component" value="Unassembled WGS sequence"/>
</dbReference>
<dbReference type="EMBL" id="JBEPMU010000002">
    <property type="protein sequence ID" value="MET3652283.1"/>
    <property type="molecule type" value="Genomic_DNA"/>
</dbReference>
<dbReference type="PANTHER" id="PTHR12126">
    <property type="entry name" value="NADH-UBIQUINONE OXIDOREDUCTASE 39 KDA SUBUNIT-RELATED"/>
    <property type="match status" value="1"/>
</dbReference>
<evidence type="ECO:0000313" key="2">
    <source>
        <dbReference type="EMBL" id="MET3652283.1"/>
    </source>
</evidence>
<proteinExistence type="predicted"/>